<evidence type="ECO:0000259" key="1">
    <source>
        <dbReference type="Pfam" id="PF00855"/>
    </source>
</evidence>
<accession>A0AAD8N9Q5</accession>
<dbReference type="Pfam" id="PF00855">
    <property type="entry name" value="PWWP"/>
    <property type="match status" value="1"/>
</dbReference>
<feature type="domain" description="PWWP" evidence="1">
    <location>
        <begin position="154"/>
        <end position="239"/>
    </location>
</feature>
<evidence type="ECO:0000313" key="3">
    <source>
        <dbReference type="Proteomes" id="UP001229421"/>
    </source>
</evidence>
<dbReference type="InterPro" id="IPR000313">
    <property type="entry name" value="PWWP_dom"/>
</dbReference>
<gene>
    <name evidence="2" type="ORF">QVD17_38849</name>
</gene>
<name>A0AAD8N9Q5_TARER</name>
<proteinExistence type="predicted"/>
<protein>
    <recommendedName>
        <fullName evidence="1">PWWP domain-containing protein</fullName>
    </recommendedName>
</protein>
<dbReference type="PANTHER" id="PTHR10688">
    <property type="entry name" value="PWWP DOMAIN-CONTAINING PROTEIN"/>
    <property type="match status" value="1"/>
</dbReference>
<dbReference type="Proteomes" id="UP001229421">
    <property type="component" value="Unassembled WGS sequence"/>
</dbReference>
<dbReference type="SUPFAM" id="SSF63748">
    <property type="entry name" value="Tudor/PWWP/MBT"/>
    <property type="match status" value="1"/>
</dbReference>
<sequence>METLETSETLIEGLVGSKQDEIGNQFGGTVARSFNLGEMKCVDSCKVKGSDSSSNGDVGMKGISLFVELKGGLANKPDGESVRDVGNGLLCENRVKVDVGQQEPKVNVGDFVELTGGVANKPDGESIRDVGNSLLYENRVKVDVGQQEHEVNVGEFVWAMVHKNLKHTWWPGIVCDAANAPKDVANRLSREDDVLVRCFGNGDLIWCSLYEVKPFVGHFDQLPNQSNAKKFLVALGEALTVLGQRIKAEFTCSCLSNVQKERTSNFGDLLVARFEPSVFLDYVKDLGKSNLMPDMMEYVVKHNCLSAFYRSLGHLQIPMDQLAPANGTPLKIKTEEKNGYFGNDIEKRERKKSMFLTFSGECGIGESNVYGQSQPVKKPVKKTVKKWSRKNKAVQAKLCSSEVLSQLHFAAKDCLFVCESKNFDSVKWFISGFRKLAFSDPNDKPVISPALGNNLNHGPMFLDFQNVGSLNLEAQSMANNRTEWPANQPLTKPPLSKLEPKRRKKIAENITARNTDIHILPKVNHMEGLYPASAYNFPNGFGSTPPYFTGYYGQPQVGPVPTGLGRVLKKRGRKKKNIDLQADPGSTIDLQANPGSTTGLQANPASTTGLQANLGPPTGLQAYPAHPTMGLQAYPAHPAMGLQSYPAHPRMGPHAYPAHPSVGAHAYPAHPTMGLQAYPPHPAMGPQAYPTHPAMGLQAYPGDPAMGSQAYPGHPSMGLQANPCHPAMGSQAYPGHQAMGLQANSGSTVALQANPSSAIVPYLNEDIIGQKKPKKVKRSKEVGIPCINLSYTKVQQDNLEVKGSAFLLKFSSDHPLPTNQDLNSAFSKFGELIESETLVSNENLSGQVVFLDSSSAGGAFWGLQNDKPLGPALVNYKVQHLAGSESTVQFKTSLKSPSGPKPMDSNTIINPSMIPDLNTNSTEVQIMKRSKTIEEIRLPSSDNHLSYSKVHQSNEEVTGTALLLKFSPNHPLPSSQDLNLVFCKYGELNESETRVYGQDFTGQVVFVNPSTAGDAIHKLEKDQPFGSALLSYRIQHLYCVQSAVQAKKPVNVSLDVKSPQDPMALKTVRTENSVNVSLDVKPPQDLVALKKNLEMMNYMLEKSGDSLSPEMRGKLESEIKGLMNKVSAMDGSSSSCL</sequence>
<dbReference type="EMBL" id="JAUHHV010000011">
    <property type="protein sequence ID" value="KAK1407235.1"/>
    <property type="molecule type" value="Genomic_DNA"/>
</dbReference>
<organism evidence="2 3">
    <name type="scientific">Tagetes erecta</name>
    <name type="common">African marigold</name>
    <dbReference type="NCBI Taxonomy" id="13708"/>
    <lineage>
        <taxon>Eukaryota</taxon>
        <taxon>Viridiplantae</taxon>
        <taxon>Streptophyta</taxon>
        <taxon>Embryophyta</taxon>
        <taxon>Tracheophyta</taxon>
        <taxon>Spermatophyta</taxon>
        <taxon>Magnoliopsida</taxon>
        <taxon>eudicotyledons</taxon>
        <taxon>Gunneridae</taxon>
        <taxon>Pentapetalae</taxon>
        <taxon>asterids</taxon>
        <taxon>campanulids</taxon>
        <taxon>Asterales</taxon>
        <taxon>Asteraceae</taxon>
        <taxon>Asteroideae</taxon>
        <taxon>Heliantheae alliance</taxon>
        <taxon>Tageteae</taxon>
        <taxon>Tagetes</taxon>
    </lineage>
</organism>
<dbReference type="PANTHER" id="PTHR10688:SF6">
    <property type="entry name" value="SERINE_THREONINE-KINASE ATM"/>
    <property type="match status" value="1"/>
</dbReference>
<dbReference type="Gene3D" id="2.30.30.140">
    <property type="match status" value="1"/>
</dbReference>
<evidence type="ECO:0000313" key="2">
    <source>
        <dbReference type="EMBL" id="KAK1407235.1"/>
    </source>
</evidence>
<dbReference type="InterPro" id="IPR052657">
    <property type="entry name" value="PDP_family_Arabidopsis"/>
</dbReference>
<reference evidence="2" key="1">
    <citation type="journal article" date="2023" name="bioRxiv">
        <title>Improved chromosome-level genome assembly for marigold (Tagetes erecta).</title>
        <authorList>
            <person name="Jiang F."/>
            <person name="Yuan L."/>
            <person name="Wang S."/>
            <person name="Wang H."/>
            <person name="Xu D."/>
            <person name="Wang A."/>
            <person name="Fan W."/>
        </authorList>
    </citation>
    <scope>NUCLEOTIDE SEQUENCE</scope>
    <source>
        <strain evidence="2">WSJ</strain>
        <tissue evidence="2">Leaf</tissue>
    </source>
</reference>
<dbReference type="CDD" id="cd05162">
    <property type="entry name" value="PWWP"/>
    <property type="match status" value="1"/>
</dbReference>
<comment type="caution">
    <text evidence="2">The sequence shown here is derived from an EMBL/GenBank/DDBJ whole genome shotgun (WGS) entry which is preliminary data.</text>
</comment>
<keyword evidence="3" id="KW-1185">Reference proteome</keyword>
<dbReference type="AlphaFoldDB" id="A0AAD8N9Q5"/>